<evidence type="ECO:0008006" key="4">
    <source>
        <dbReference type="Google" id="ProtNLM"/>
    </source>
</evidence>
<evidence type="ECO:0000313" key="3">
    <source>
        <dbReference type="Proteomes" id="UP000598467"/>
    </source>
</evidence>
<comment type="caution">
    <text evidence="2">The sequence shown here is derived from an EMBL/GenBank/DDBJ whole genome shotgun (WGS) entry which is preliminary data.</text>
</comment>
<dbReference type="Pfam" id="PF05488">
    <property type="entry name" value="PAAR_motif"/>
    <property type="match status" value="1"/>
</dbReference>
<feature type="chain" id="PRO_5036874631" description="PAAR motif-containing protein" evidence="1">
    <location>
        <begin position="22"/>
        <end position="107"/>
    </location>
</feature>
<dbReference type="InterPro" id="IPR008727">
    <property type="entry name" value="PAAR_motif"/>
</dbReference>
<evidence type="ECO:0000313" key="2">
    <source>
        <dbReference type="EMBL" id="MBD1547388.1"/>
    </source>
</evidence>
<proteinExistence type="predicted"/>
<dbReference type="EMBL" id="JABFCZ010000014">
    <property type="protein sequence ID" value="MBD1547388.1"/>
    <property type="molecule type" value="Genomic_DNA"/>
</dbReference>
<name>A0A926S5F1_9HYPH</name>
<accession>A0A926S5F1</accession>
<dbReference type="Gene3D" id="2.60.200.60">
    <property type="match status" value="1"/>
</dbReference>
<dbReference type="Proteomes" id="UP000598467">
    <property type="component" value="Unassembled WGS sequence"/>
</dbReference>
<feature type="signal peptide" evidence="1">
    <location>
        <begin position="1"/>
        <end position="21"/>
    </location>
</feature>
<reference evidence="2" key="1">
    <citation type="submission" date="2020-05" db="EMBL/GenBank/DDBJ databases">
        <title>Identification of trans-AT polyketide cluster in two marine bacteria, producers of a novel glutaramide-containing polyketide sesbanimide D and analogs.</title>
        <authorList>
            <person name="Kacar D."/>
            <person name="Rodriguez P."/>
            <person name="Canedo L."/>
            <person name="Gonzalez E."/>
            <person name="Galan B."/>
            <person name="De La Calle F."/>
            <person name="Garcia J.L."/>
        </authorList>
    </citation>
    <scope>NUCLEOTIDE SEQUENCE</scope>
    <source>
        <strain evidence="2">PHM038</strain>
    </source>
</reference>
<sequence>MKMLISLSLFLSVAVPLPLQAQTVNLPACAASGASSVFINGRPMLRQSDVANCPEGMFEIVPGFLVEGEPAVRFAAPAENCVAGGSADVLVGGAPAGRAGDAACPPK</sequence>
<organism evidence="2 3">
    <name type="scientific">Roseibium aggregatum</name>
    <dbReference type="NCBI Taxonomy" id="187304"/>
    <lineage>
        <taxon>Bacteria</taxon>
        <taxon>Pseudomonadati</taxon>
        <taxon>Pseudomonadota</taxon>
        <taxon>Alphaproteobacteria</taxon>
        <taxon>Hyphomicrobiales</taxon>
        <taxon>Stappiaceae</taxon>
        <taxon>Roseibium</taxon>
    </lineage>
</organism>
<dbReference type="RefSeq" id="WP_190292138.1">
    <property type="nucleotide sequence ID" value="NZ_JABFCZ010000014.1"/>
</dbReference>
<gene>
    <name evidence="2" type="ORF">HK439_14060</name>
</gene>
<dbReference type="AlphaFoldDB" id="A0A926S5F1"/>
<evidence type="ECO:0000256" key="1">
    <source>
        <dbReference type="SAM" id="SignalP"/>
    </source>
</evidence>
<keyword evidence="1" id="KW-0732">Signal</keyword>
<protein>
    <recommendedName>
        <fullName evidence="4">PAAR motif-containing protein</fullName>
    </recommendedName>
</protein>